<dbReference type="Pfam" id="PF02518">
    <property type="entry name" value="HATPase_c"/>
    <property type="match status" value="1"/>
</dbReference>
<proteinExistence type="predicted"/>
<sequence>MPKKPRVVLPLLLLASTTLAIGAIVYGLLWREANRLHEANLLAANNQAATVVENVALTVGEIKTAVMESLLSFEGPNFSPQLSAWQQRDPFVTFAFSWSNANPENVSLLPQDKQLEPHFGSLIRPEAKSWIWEAPVPSRFADAETASDEADDPLAPAPSSYNFSSNSTLRQEIRSQSQRTAQVAKSSFGKAKEVWISDSTQWIHSSKDGESYWIGIASWNKQQAITGAAIRMGDLASVLQRSFPNELAPNIESFVLRDPSGKTVASTPNRKSSYLRSEYIGRGSSNAFSLGSELPGWTLHLYTQLDGSLTRVITSAAGIGTSAILLTLACTGLWLVWQSRASQLDAARKVSFVSNVSHELKTPLTTIRMYSELLQSGRVKEDEKRIRYLDTISGESQRLTRLVNNVLDFSRLDRRKAKLNLAAQAIDPVLQSYLDLRQGDLSRAGFALETELQLGETPLVFDRDALCQIVGNLVDNSLKYAKQGAWIRIRSHRNASHAFIEFSDQGPGLPKHLRKKTFQAFKRGDDSLTAESSGFGLGLSIAQTLANEMGAKLTYQHPKTNRLHPTFVLEFPISDFEK</sequence>
<keyword evidence="10" id="KW-1185">Reference proteome</keyword>
<dbReference type="EMBL" id="JACYFG010000006">
    <property type="protein sequence ID" value="MBD5778623.1"/>
    <property type="molecule type" value="Genomic_DNA"/>
</dbReference>
<dbReference type="InterPro" id="IPR036097">
    <property type="entry name" value="HisK_dim/P_sf"/>
</dbReference>
<protein>
    <recommendedName>
        <fullName evidence="2">histidine kinase</fullName>
        <ecNumber evidence="2">2.7.13.3</ecNumber>
    </recommendedName>
</protein>
<dbReference type="FunFam" id="1.10.287.130:FF:000001">
    <property type="entry name" value="Two-component sensor histidine kinase"/>
    <property type="match status" value="1"/>
</dbReference>
<feature type="domain" description="Histidine kinase" evidence="8">
    <location>
        <begin position="355"/>
        <end position="575"/>
    </location>
</feature>
<organism evidence="9 10">
    <name type="scientific">Pelagicoccus enzymogenes</name>
    <dbReference type="NCBI Taxonomy" id="2773457"/>
    <lineage>
        <taxon>Bacteria</taxon>
        <taxon>Pseudomonadati</taxon>
        <taxon>Verrucomicrobiota</taxon>
        <taxon>Opitutia</taxon>
        <taxon>Puniceicoccales</taxon>
        <taxon>Pelagicoccaceae</taxon>
        <taxon>Pelagicoccus</taxon>
    </lineage>
</organism>
<evidence type="ECO:0000313" key="9">
    <source>
        <dbReference type="EMBL" id="MBD5778623.1"/>
    </source>
</evidence>
<evidence type="ECO:0000256" key="6">
    <source>
        <dbReference type="ARBA" id="ARBA00023012"/>
    </source>
</evidence>
<keyword evidence="4" id="KW-0808">Transferase</keyword>
<name>A0A927F809_9BACT</name>
<dbReference type="EC" id="2.7.13.3" evidence="2"/>
<dbReference type="SMART" id="SM00387">
    <property type="entry name" value="HATPase_c"/>
    <property type="match status" value="1"/>
</dbReference>
<dbReference type="SUPFAM" id="SSF47384">
    <property type="entry name" value="Homodimeric domain of signal transducing histidine kinase"/>
    <property type="match status" value="1"/>
</dbReference>
<dbReference type="CDD" id="cd00082">
    <property type="entry name" value="HisKA"/>
    <property type="match status" value="1"/>
</dbReference>
<evidence type="ECO:0000256" key="1">
    <source>
        <dbReference type="ARBA" id="ARBA00000085"/>
    </source>
</evidence>
<keyword evidence="5 9" id="KW-0418">Kinase</keyword>
<dbReference type="InterPro" id="IPR036890">
    <property type="entry name" value="HATPase_C_sf"/>
</dbReference>
<dbReference type="AlphaFoldDB" id="A0A927F809"/>
<keyword evidence="3" id="KW-0597">Phosphoprotein</keyword>
<comment type="caution">
    <text evidence="9">The sequence shown here is derived from an EMBL/GenBank/DDBJ whole genome shotgun (WGS) entry which is preliminary data.</text>
</comment>
<dbReference type="InterPro" id="IPR050736">
    <property type="entry name" value="Sensor_HK_Regulatory"/>
</dbReference>
<reference evidence="9" key="1">
    <citation type="submission" date="2020-09" db="EMBL/GenBank/DDBJ databases">
        <title>Pelagicoccus enzymogenes sp. nov. with an EPS production, isolated from marine sediment.</title>
        <authorList>
            <person name="Feng X."/>
        </authorList>
    </citation>
    <scope>NUCLEOTIDE SEQUENCE</scope>
    <source>
        <strain evidence="9">NFK12</strain>
    </source>
</reference>
<comment type="catalytic activity">
    <reaction evidence="1">
        <text>ATP + protein L-histidine = ADP + protein N-phospho-L-histidine.</text>
        <dbReference type="EC" id="2.7.13.3"/>
    </reaction>
</comment>
<dbReference type="InterPro" id="IPR005467">
    <property type="entry name" value="His_kinase_dom"/>
</dbReference>
<dbReference type="Gene3D" id="3.30.565.10">
    <property type="entry name" value="Histidine kinase-like ATPase, C-terminal domain"/>
    <property type="match status" value="1"/>
</dbReference>
<evidence type="ECO:0000256" key="2">
    <source>
        <dbReference type="ARBA" id="ARBA00012438"/>
    </source>
</evidence>
<dbReference type="PANTHER" id="PTHR43711:SF1">
    <property type="entry name" value="HISTIDINE KINASE 1"/>
    <property type="match status" value="1"/>
</dbReference>
<dbReference type="SUPFAM" id="SSF55874">
    <property type="entry name" value="ATPase domain of HSP90 chaperone/DNA topoisomerase II/histidine kinase"/>
    <property type="match status" value="1"/>
</dbReference>
<gene>
    <name evidence="9" type="ORF">IEN85_03915</name>
</gene>
<feature type="region of interest" description="Disordered" evidence="7">
    <location>
        <begin position="142"/>
        <end position="163"/>
    </location>
</feature>
<dbReference type="SMART" id="SM00388">
    <property type="entry name" value="HisKA"/>
    <property type="match status" value="1"/>
</dbReference>
<dbReference type="InterPro" id="IPR003661">
    <property type="entry name" value="HisK_dim/P_dom"/>
</dbReference>
<evidence type="ECO:0000256" key="4">
    <source>
        <dbReference type="ARBA" id="ARBA00022679"/>
    </source>
</evidence>
<dbReference type="PROSITE" id="PS50109">
    <property type="entry name" value="HIS_KIN"/>
    <property type="match status" value="1"/>
</dbReference>
<dbReference type="InterPro" id="IPR003594">
    <property type="entry name" value="HATPase_dom"/>
</dbReference>
<dbReference type="Gene3D" id="1.10.287.130">
    <property type="match status" value="1"/>
</dbReference>
<dbReference type="Pfam" id="PF00512">
    <property type="entry name" value="HisKA"/>
    <property type="match status" value="1"/>
</dbReference>
<evidence type="ECO:0000259" key="8">
    <source>
        <dbReference type="PROSITE" id="PS50109"/>
    </source>
</evidence>
<dbReference type="GO" id="GO:0000155">
    <property type="term" value="F:phosphorelay sensor kinase activity"/>
    <property type="evidence" value="ECO:0007669"/>
    <property type="project" value="InterPro"/>
</dbReference>
<evidence type="ECO:0000256" key="7">
    <source>
        <dbReference type="SAM" id="MobiDB-lite"/>
    </source>
</evidence>
<dbReference type="Proteomes" id="UP000622317">
    <property type="component" value="Unassembled WGS sequence"/>
</dbReference>
<keyword evidence="6" id="KW-0902">Two-component regulatory system</keyword>
<evidence type="ECO:0000313" key="10">
    <source>
        <dbReference type="Proteomes" id="UP000622317"/>
    </source>
</evidence>
<dbReference type="RefSeq" id="WP_191615756.1">
    <property type="nucleotide sequence ID" value="NZ_JACYFG010000006.1"/>
</dbReference>
<accession>A0A927F809</accession>
<evidence type="ECO:0000256" key="5">
    <source>
        <dbReference type="ARBA" id="ARBA00022777"/>
    </source>
</evidence>
<evidence type="ECO:0000256" key="3">
    <source>
        <dbReference type="ARBA" id="ARBA00022553"/>
    </source>
</evidence>
<dbReference type="PANTHER" id="PTHR43711">
    <property type="entry name" value="TWO-COMPONENT HISTIDINE KINASE"/>
    <property type="match status" value="1"/>
</dbReference>